<dbReference type="OrthoDB" id="190307at2"/>
<name>A0A178ILK3_9BACT</name>
<evidence type="ECO:0000313" key="4">
    <source>
        <dbReference type="EMBL" id="OAM90638.1"/>
    </source>
</evidence>
<proteinExistence type="predicted"/>
<dbReference type="RefSeq" id="WP_068769441.1">
    <property type="nucleotide sequence ID" value="NZ_CP109796.1"/>
</dbReference>
<feature type="region of interest" description="Disordered" evidence="1">
    <location>
        <begin position="67"/>
        <end position="104"/>
    </location>
</feature>
<keyword evidence="2" id="KW-0812">Transmembrane</keyword>
<dbReference type="EMBL" id="LRRQ01000053">
    <property type="protein sequence ID" value="OAM90638.1"/>
    <property type="molecule type" value="Genomic_DNA"/>
</dbReference>
<keyword evidence="5" id="KW-1185">Reference proteome</keyword>
<feature type="transmembrane region" description="Helical" evidence="2">
    <location>
        <begin position="111"/>
        <end position="129"/>
    </location>
</feature>
<sequence>MSDTQHEFYIRSASDDEARGPFTFDQLAQLAVRGQLTRDMLYYEAESEQWVAIGGNTAISSRLFSRAAASPPPGARQRADKDDEAGTSSGDGNAAAPASLAASPSLPRRPACIALLLAGALALVLPFFITPAAPADSASGIAKILTHPFVLLGAIDLVLAFAVLAAGVSSSLGKIIRLRAAVGLGFLGSLFWLQEQPAALGAALLAAAGLWFATFAATRRGLAFAATAGLAGIVFLAYCLAS</sequence>
<evidence type="ECO:0000259" key="3">
    <source>
        <dbReference type="Pfam" id="PF14237"/>
    </source>
</evidence>
<comment type="caution">
    <text evidence="4">The sequence shown here is derived from an EMBL/GenBank/DDBJ whole genome shotgun (WGS) entry which is preliminary data.</text>
</comment>
<feature type="compositionally biased region" description="Low complexity" evidence="1">
    <location>
        <begin position="94"/>
        <end position="104"/>
    </location>
</feature>
<feature type="transmembrane region" description="Helical" evidence="2">
    <location>
        <begin position="149"/>
        <end position="168"/>
    </location>
</feature>
<gene>
    <name evidence="4" type="ORF">AW736_06855</name>
</gene>
<feature type="domain" description="GYF" evidence="3">
    <location>
        <begin position="14"/>
        <end position="54"/>
    </location>
</feature>
<feature type="transmembrane region" description="Helical" evidence="2">
    <location>
        <begin position="222"/>
        <end position="241"/>
    </location>
</feature>
<dbReference type="AlphaFoldDB" id="A0A178ILK3"/>
<reference evidence="4 5" key="1">
    <citation type="submission" date="2016-01" db="EMBL/GenBank/DDBJ databases">
        <title>High potential of lignocellulose degradation of a new Verrucomicrobia species.</title>
        <authorList>
            <person name="Wang Y."/>
            <person name="Shi Y."/>
            <person name="Qiu Z."/>
            <person name="Liu S."/>
            <person name="Yang H."/>
        </authorList>
    </citation>
    <scope>NUCLEOTIDE SEQUENCE [LARGE SCALE GENOMIC DNA]</scope>
    <source>
        <strain evidence="4 5">TSB47</strain>
    </source>
</reference>
<keyword evidence="2" id="KW-1133">Transmembrane helix</keyword>
<dbReference type="Pfam" id="PF14237">
    <property type="entry name" value="GYF_2"/>
    <property type="match status" value="1"/>
</dbReference>
<evidence type="ECO:0000256" key="2">
    <source>
        <dbReference type="SAM" id="Phobius"/>
    </source>
</evidence>
<feature type="transmembrane region" description="Helical" evidence="2">
    <location>
        <begin position="175"/>
        <end position="193"/>
    </location>
</feature>
<feature type="transmembrane region" description="Helical" evidence="2">
    <location>
        <begin position="199"/>
        <end position="217"/>
    </location>
</feature>
<evidence type="ECO:0000256" key="1">
    <source>
        <dbReference type="SAM" id="MobiDB-lite"/>
    </source>
</evidence>
<dbReference type="STRING" id="1184151.AW736_06855"/>
<evidence type="ECO:0000313" key="5">
    <source>
        <dbReference type="Proteomes" id="UP000078486"/>
    </source>
</evidence>
<accession>A0A178ILK3</accession>
<organism evidence="4 5">
    <name type="scientific">Termitidicoccus mucosus</name>
    <dbReference type="NCBI Taxonomy" id="1184151"/>
    <lineage>
        <taxon>Bacteria</taxon>
        <taxon>Pseudomonadati</taxon>
        <taxon>Verrucomicrobiota</taxon>
        <taxon>Opitutia</taxon>
        <taxon>Opitutales</taxon>
        <taxon>Opitutaceae</taxon>
        <taxon>Termitidicoccus</taxon>
    </lineage>
</organism>
<dbReference type="InterPro" id="IPR025640">
    <property type="entry name" value="GYF_2"/>
</dbReference>
<keyword evidence="2" id="KW-0472">Membrane</keyword>
<dbReference type="Proteomes" id="UP000078486">
    <property type="component" value="Unassembled WGS sequence"/>
</dbReference>
<protein>
    <recommendedName>
        <fullName evidence="3">GYF domain-containing protein</fullName>
    </recommendedName>
</protein>